<accession>A0AA45WKP4</accession>
<proteinExistence type="predicted"/>
<reference evidence="1" key="1">
    <citation type="submission" date="2017-05" db="EMBL/GenBank/DDBJ databases">
        <authorList>
            <person name="Varghese N."/>
            <person name="Submissions S."/>
        </authorList>
    </citation>
    <scope>NUCLEOTIDE SEQUENCE</scope>
    <source>
        <strain evidence="1">DSM 18763</strain>
    </source>
</reference>
<name>A0AA45WKP4_9AQUI</name>
<dbReference type="Proteomes" id="UP001157947">
    <property type="component" value="Unassembled WGS sequence"/>
</dbReference>
<dbReference type="EMBL" id="FXTX01000005">
    <property type="protein sequence ID" value="SMP07855.1"/>
    <property type="molecule type" value="Genomic_DNA"/>
</dbReference>
<gene>
    <name evidence="1" type="ORF">SAMN06264868_10568</name>
</gene>
<sequence length="71" mass="8278">MDNKFSDELEFKILVIGNRAVRKAQQENLKKGVPNVYCKNGNFYFELPDGTITTEVPDIYKDVFEKFKKTD</sequence>
<dbReference type="RefSeq" id="WP_265133988.1">
    <property type="nucleotide sequence ID" value="NZ_FXTX01000005.1"/>
</dbReference>
<dbReference type="AlphaFoldDB" id="A0AA45WKP4"/>
<comment type="caution">
    <text evidence="1">The sequence shown here is derived from an EMBL/GenBank/DDBJ whole genome shotgun (WGS) entry which is preliminary data.</text>
</comment>
<protein>
    <submittedName>
        <fullName evidence="1">Uncharacterized protein</fullName>
    </submittedName>
</protein>
<evidence type="ECO:0000313" key="2">
    <source>
        <dbReference type="Proteomes" id="UP001157947"/>
    </source>
</evidence>
<keyword evidence="2" id="KW-1185">Reference proteome</keyword>
<organism evidence="1 2">
    <name type="scientific">Venenivibrio stagnispumantis</name>
    <dbReference type="NCBI Taxonomy" id="407998"/>
    <lineage>
        <taxon>Bacteria</taxon>
        <taxon>Pseudomonadati</taxon>
        <taxon>Aquificota</taxon>
        <taxon>Aquificia</taxon>
        <taxon>Aquificales</taxon>
        <taxon>Hydrogenothermaceae</taxon>
        <taxon>Venenivibrio</taxon>
    </lineage>
</organism>
<evidence type="ECO:0000313" key="1">
    <source>
        <dbReference type="EMBL" id="SMP07855.1"/>
    </source>
</evidence>